<keyword evidence="2" id="KW-0812">Transmembrane</keyword>
<dbReference type="AlphaFoldDB" id="A0A5R9EXF4"/>
<dbReference type="GO" id="GO:0016787">
    <property type="term" value="F:hydrolase activity"/>
    <property type="evidence" value="ECO:0007669"/>
    <property type="project" value="UniProtKB-KW"/>
</dbReference>
<accession>A0A5R9EXF4</accession>
<dbReference type="Proteomes" id="UP000308230">
    <property type="component" value="Unassembled WGS sequence"/>
</dbReference>
<protein>
    <recommendedName>
        <fullName evidence="5">Unsaturated rhamnogalacturonyl hydrolase</fullName>
    </recommendedName>
</protein>
<dbReference type="InterPro" id="IPR052043">
    <property type="entry name" value="PolySaccharide_Degr_Enz"/>
</dbReference>
<keyword evidence="2" id="KW-0472">Membrane</keyword>
<organism evidence="3 4">
    <name type="scientific">Exobacillus caeni</name>
    <dbReference type="NCBI Taxonomy" id="2574798"/>
    <lineage>
        <taxon>Bacteria</taxon>
        <taxon>Bacillati</taxon>
        <taxon>Bacillota</taxon>
        <taxon>Bacilli</taxon>
        <taxon>Bacillales</taxon>
        <taxon>Guptibacillaceae</taxon>
        <taxon>Exobacillus</taxon>
    </lineage>
</organism>
<dbReference type="PANTHER" id="PTHR33886:SF8">
    <property type="entry name" value="UNSATURATED RHAMNOGALACTURONAN HYDROLASE (EUROFUNG)"/>
    <property type="match status" value="1"/>
</dbReference>
<feature type="transmembrane region" description="Helical" evidence="2">
    <location>
        <begin position="6"/>
        <end position="26"/>
    </location>
</feature>
<dbReference type="EMBL" id="SWLG01000016">
    <property type="protein sequence ID" value="TLS35767.1"/>
    <property type="molecule type" value="Genomic_DNA"/>
</dbReference>
<name>A0A5R9EXF4_9BACL</name>
<evidence type="ECO:0000256" key="2">
    <source>
        <dbReference type="SAM" id="Phobius"/>
    </source>
</evidence>
<evidence type="ECO:0000256" key="1">
    <source>
        <dbReference type="ARBA" id="ARBA00022801"/>
    </source>
</evidence>
<dbReference type="Pfam" id="PF07470">
    <property type="entry name" value="Glyco_hydro_88"/>
    <property type="match status" value="1"/>
</dbReference>
<dbReference type="PANTHER" id="PTHR33886">
    <property type="entry name" value="UNSATURATED RHAMNOGALACTURONAN HYDROLASE (EUROFUNG)"/>
    <property type="match status" value="1"/>
</dbReference>
<dbReference type="OrthoDB" id="9807186at2"/>
<evidence type="ECO:0000313" key="3">
    <source>
        <dbReference type="EMBL" id="TLS35767.1"/>
    </source>
</evidence>
<comment type="caution">
    <text evidence="3">The sequence shown here is derived from an EMBL/GenBank/DDBJ whole genome shotgun (WGS) entry which is preliminary data.</text>
</comment>
<dbReference type="Gene3D" id="1.50.10.10">
    <property type="match status" value="1"/>
</dbReference>
<evidence type="ECO:0000313" key="4">
    <source>
        <dbReference type="Proteomes" id="UP000308230"/>
    </source>
</evidence>
<dbReference type="SUPFAM" id="SSF48208">
    <property type="entry name" value="Six-hairpin glycosidases"/>
    <property type="match status" value="1"/>
</dbReference>
<sequence length="400" mass="46165">MIVEVFIYFLFMSVLIVVVTDILPIMNNWIGRIHIGRYNDELLWNNSITNRATSWLLKTPKIKVTDNSRLIIIDMFKGNYTKSTIQHWQKASLLLGLIEYLKTNRDKEIENQINIFLEKHFNQKGQWIEKPKHIDSAILAYAIMKLDFIDIDKYKSALDYIWELINDHIGNDGTVEYRKFMENYRYIDTIGFICPFLSTYGIKYNKEDCINLALKQIEEYEKYGMLKDNGIPCHVYDINSKVPLGLFGWGRGLGWFAIGLIDTWNELKGSKKYNVKLEDSIKNFAKVVIKYQQPNGGWNWTVTRSECRTDSSSTATLGWFLLNAAQLKGVSSDCLESSDKAIRYLMGVTRKSGSVDFSQGDTKDIGVYSSSFNILPFTQGFCIRSINLRVLSELQSKRVS</sequence>
<keyword evidence="2" id="KW-1133">Transmembrane helix</keyword>
<keyword evidence="1" id="KW-0378">Hydrolase</keyword>
<proteinExistence type="predicted"/>
<dbReference type="RefSeq" id="WP_138128387.1">
    <property type="nucleotide sequence ID" value="NZ_SWLG01000016.1"/>
</dbReference>
<reference evidence="3 4" key="1">
    <citation type="submission" date="2019-04" db="EMBL/GenBank/DDBJ databases">
        <title>Bacillus caeni sp. nov., a bacterium isolated from mangrove sediment.</title>
        <authorList>
            <person name="Huang H."/>
            <person name="Mo K."/>
            <person name="Hu Y."/>
        </authorList>
    </citation>
    <scope>NUCLEOTIDE SEQUENCE [LARGE SCALE GENOMIC DNA]</scope>
    <source>
        <strain evidence="3 4">HB172195</strain>
    </source>
</reference>
<evidence type="ECO:0008006" key="5">
    <source>
        <dbReference type="Google" id="ProtNLM"/>
    </source>
</evidence>
<dbReference type="GO" id="GO:0005975">
    <property type="term" value="P:carbohydrate metabolic process"/>
    <property type="evidence" value="ECO:0007669"/>
    <property type="project" value="InterPro"/>
</dbReference>
<dbReference type="InterPro" id="IPR008928">
    <property type="entry name" value="6-hairpin_glycosidase_sf"/>
</dbReference>
<keyword evidence="4" id="KW-1185">Reference proteome</keyword>
<gene>
    <name evidence="3" type="ORF">FCL54_18295</name>
</gene>
<dbReference type="InterPro" id="IPR012341">
    <property type="entry name" value="6hp_glycosidase-like_sf"/>
</dbReference>
<dbReference type="InterPro" id="IPR010905">
    <property type="entry name" value="Glyco_hydro_88"/>
</dbReference>